<reference evidence="1 2" key="1">
    <citation type="submission" date="2018-02" db="EMBL/GenBank/DDBJ databases">
        <title>Genomic Encyclopedia of Archaeal and Bacterial Type Strains, Phase II (KMG-II): from individual species to whole genera.</title>
        <authorList>
            <person name="Goeker M."/>
        </authorList>
    </citation>
    <scope>NUCLEOTIDE SEQUENCE [LARGE SCALE GENOMIC DNA]</scope>
    <source>
        <strain evidence="1 2">DSM 29526</strain>
    </source>
</reference>
<gene>
    <name evidence="1" type="ORF">CLV84_1967</name>
</gene>
<dbReference type="Proteomes" id="UP000237662">
    <property type="component" value="Unassembled WGS sequence"/>
</dbReference>
<protein>
    <submittedName>
        <fullName evidence="1">Uncharacterized protein</fullName>
    </submittedName>
</protein>
<comment type="caution">
    <text evidence="1">The sequence shown here is derived from an EMBL/GenBank/DDBJ whole genome shotgun (WGS) entry which is preliminary data.</text>
</comment>
<dbReference type="AlphaFoldDB" id="A0A2S6I1M3"/>
<name>A0A2S6I1M3_9BACT</name>
<dbReference type="EMBL" id="PTJC01000006">
    <property type="protein sequence ID" value="PPK85076.1"/>
    <property type="molecule type" value="Genomic_DNA"/>
</dbReference>
<proteinExistence type="predicted"/>
<dbReference type="RefSeq" id="WP_104419595.1">
    <property type="nucleotide sequence ID" value="NZ_PTJC01000006.1"/>
</dbReference>
<evidence type="ECO:0000313" key="2">
    <source>
        <dbReference type="Proteomes" id="UP000237662"/>
    </source>
</evidence>
<organism evidence="1 2">
    <name type="scientific">Neolewinella xylanilytica</name>
    <dbReference type="NCBI Taxonomy" id="1514080"/>
    <lineage>
        <taxon>Bacteria</taxon>
        <taxon>Pseudomonadati</taxon>
        <taxon>Bacteroidota</taxon>
        <taxon>Saprospiria</taxon>
        <taxon>Saprospirales</taxon>
        <taxon>Lewinellaceae</taxon>
        <taxon>Neolewinella</taxon>
    </lineage>
</organism>
<accession>A0A2S6I1M3</accession>
<evidence type="ECO:0000313" key="1">
    <source>
        <dbReference type="EMBL" id="PPK85076.1"/>
    </source>
</evidence>
<sequence length="109" mass="11575">MASENAHLDSTIKSLDQGLEKAKTGATRSINSWVDALGDSEDEDLIQIADELEELGDLLEENDYTPAQLKKALTSLGKKTTAVASQAEGATAEKIKTLGKQLTDAAKSL</sequence>
<keyword evidence="2" id="KW-1185">Reference proteome</keyword>
<dbReference type="OrthoDB" id="887007at2"/>